<accession>A0A168A7G3</accession>
<evidence type="ECO:0000256" key="1">
    <source>
        <dbReference type="SAM" id="MobiDB-lite"/>
    </source>
</evidence>
<evidence type="ECO:0000313" key="3">
    <source>
        <dbReference type="Proteomes" id="UP000242877"/>
    </source>
</evidence>
<dbReference type="EMBL" id="AZGZ01000008">
    <property type="protein sequence ID" value="KZZ93568.1"/>
    <property type="molecule type" value="Genomic_DNA"/>
</dbReference>
<dbReference type="Proteomes" id="UP000242877">
    <property type="component" value="Unassembled WGS sequence"/>
</dbReference>
<protein>
    <submittedName>
        <fullName evidence="2">Uncharacterized protein</fullName>
    </submittedName>
</protein>
<feature type="region of interest" description="Disordered" evidence="1">
    <location>
        <begin position="32"/>
        <end position="58"/>
    </location>
</feature>
<feature type="compositionally biased region" description="Basic and acidic residues" evidence="1">
    <location>
        <begin position="613"/>
        <end position="623"/>
    </location>
</feature>
<feature type="compositionally biased region" description="Basic and acidic residues" evidence="1">
    <location>
        <begin position="41"/>
        <end position="58"/>
    </location>
</feature>
<gene>
    <name evidence="2" type="ORF">AAP_02360</name>
</gene>
<organism evidence="2 3">
    <name type="scientific">Ascosphaera apis ARSEF 7405</name>
    <dbReference type="NCBI Taxonomy" id="392613"/>
    <lineage>
        <taxon>Eukaryota</taxon>
        <taxon>Fungi</taxon>
        <taxon>Dikarya</taxon>
        <taxon>Ascomycota</taxon>
        <taxon>Pezizomycotina</taxon>
        <taxon>Eurotiomycetes</taxon>
        <taxon>Eurotiomycetidae</taxon>
        <taxon>Onygenales</taxon>
        <taxon>Ascosphaeraceae</taxon>
        <taxon>Ascosphaera</taxon>
    </lineage>
</organism>
<name>A0A168A7G3_9EURO</name>
<feature type="compositionally biased region" description="Acidic residues" evidence="1">
    <location>
        <begin position="574"/>
        <end position="585"/>
    </location>
</feature>
<reference evidence="2 3" key="1">
    <citation type="journal article" date="2016" name="Genome Biol. Evol.">
        <title>Divergent and convergent evolution of fungal pathogenicity.</title>
        <authorList>
            <person name="Shang Y."/>
            <person name="Xiao G."/>
            <person name="Zheng P."/>
            <person name="Cen K."/>
            <person name="Zhan S."/>
            <person name="Wang C."/>
        </authorList>
    </citation>
    <scope>NUCLEOTIDE SEQUENCE [LARGE SCALE GENOMIC DNA]</scope>
    <source>
        <strain evidence="2 3">ARSEF 7405</strain>
    </source>
</reference>
<comment type="caution">
    <text evidence="2">The sequence shown here is derived from an EMBL/GenBank/DDBJ whole genome shotgun (WGS) entry which is preliminary data.</text>
</comment>
<dbReference type="VEuPathDB" id="FungiDB:AAP_02360"/>
<feature type="region of interest" description="Disordered" evidence="1">
    <location>
        <begin position="556"/>
        <end position="629"/>
    </location>
</feature>
<dbReference type="OrthoDB" id="10655922at2759"/>
<dbReference type="AlphaFoldDB" id="A0A168A7G3"/>
<proteinExistence type="predicted"/>
<keyword evidence="3" id="KW-1185">Reference proteome</keyword>
<evidence type="ECO:0000313" key="2">
    <source>
        <dbReference type="EMBL" id="KZZ93568.1"/>
    </source>
</evidence>
<sequence length="629" mass="71889">MPSRRFDASGQDLAPFQAITEWVATLDEPQLIHSSNPQPGADEHLVGVDPDADPHGHTDVENPYFLPTPESVEFPYNPLQYDPIYFEHLQRMCEGSNFCSSFSEHPATHTPRPWGGESSDLPSPWLSSGLPEADSPILKDLLGSSMPGEYREEPYIPTLPLGFKSRGRRPSEPCPNRQAMFPHIVAPRPHRPFALWNLMGIEPPSIDTISRNLDPNSPELVKKRAYSQPAIPRNIEADEWVAPDPKKSYLPLPMDPEAQDYYAFKDGQLGILRTRRNLPRVFNPFPDESYLPVHILGQWRHLNDTIEDKKELDETPPSRDSFLVPVAPTPVTHDLARQTFIDKVVGDRHDVQRTPSADARNKSYGRSYLPGSTSDDAARNILQGASCTSSPNHRGIPIPPDFREDHAFYDANYRFNISLHVENDEDTDIEMVAYANTESHHTLTEYWSLVEGSQRITTTDQLNFYSDWLKHITRVLDESGRMPISRREKLTDRLVKLLRIFDNQLIEPRSTIVDHFDFDLRGILEPARAALTRNLEHLTQFRMQYWDCHTEEWDGMNRPGKRSRSHRLDPNLAEVEEDSEDDTDTDVPIKRECLDPFEMLEQEPPLASTAVPEDDKKVKKEENELCEGN</sequence>